<dbReference type="Pfam" id="PF08281">
    <property type="entry name" value="Sigma70_r4_2"/>
    <property type="match status" value="1"/>
</dbReference>
<evidence type="ECO:0000256" key="3">
    <source>
        <dbReference type="ARBA" id="ARBA00023015"/>
    </source>
</evidence>
<dbReference type="NCBIfam" id="NF007214">
    <property type="entry name" value="PRK09636.1"/>
    <property type="match status" value="1"/>
</dbReference>
<dbReference type="InterPro" id="IPR013324">
    <property type="entry name" value="RNA_pol_sigma_r3/r4-like"/>
</dbReference>
<dbReference type="InterPro" id="IPR014303">
    <property type="entry name" value="RNA_pol_sigma-70_ECF"/>
</dbReference>
<keyword evidence="3" id="KW-0805">Transcription regulation</keyword>
<proteinExistence type="inferred from homology"/>
<dbReference type="InterPro" id="IPR036388">
    <property type="entry name" value="WH-like_DNA-bd_sf"/>
</dbReference>
<evidence type="ECO:0000256" key="1">
    <source>
        <dbReference type="ARBA" id="ARBA00010641"/>
    </source>
</evidence>
<dbReference type="Gene3D" id="1.10.1740.10">
    <property type="match status" value="1"/>
</dbReference>
<evidence type="ECO:0000256" key="4">
    <source>
        <dbReference type="ARBA" id="ARBA00023082"/>
    </source>
</evidence>
<dbReference type="InterPro" id="IPR052704">
    <property type="entry name" value="ECF_Sigma-70_Domain"/>
</dbReference>
<dbReference type="EMBL" id="JARHTQ010000020">
    <property type="protein sequence ID" value="MDF2259115.1"/>
    <property type="molecule type" value="Genomic_DNA"/>
</dbReference>
<dbReference type="SUPFAM" id="SSF88659">
    <property type="entry name" value="Sigma3 and sigma4 domains of RNA polymerase sigma factors"/>
    <property type="match status" value="1"/>
</dbReference>
<dbReference type="InterPro" id="IPR007627">
    <property type="entry name" value="RNA_pol_sigma70_r2"/>
</dbReference>
<organism evidence="9 10">
    <name type="scientific">Streptantibioticus ferralitis</name>
    <dbReference type="NCBI Taxonomy" id="236510"/>
    <lineage>
        <taxon>Bacteria</taxon>
        <taxon>Bacillati</taxon>
        <taxon>Actinomycetota</taxon>
        <taxon>Actinomycetes</taxon>
        <taxon>Kitasatosporales</taxon>
        <taxon>Streptomycetaceae</taxon>
        <taxon>Streptantibioticus</taxon>
    </lineage>
</organism>
<dbReference type="InterPro" id="IPR014284">
    <property type="entry name" value="RNA_pol_sigma-70_dom"/>
</dbReference>
<dbReference type="Gene3D" id="3.10.450.50">
    <property type="match status" value="1"/>
</dbReference>
<feature type="domain" description="RNA polymerase sigma-70 region 2" evidence="7">
    <location>
        <begin position="41"/>
        <end position="103"/>
    </location>
</feature>
<evidence type="ECO:0000259" key="8">
    <source>
        <dbReference type="Pfam" id="PF08281"/>
    </source>
</evidence>
<keyword evidence="5" id="KW-0804">Transcription</keyword>
<name>A0ABT5Z5M4_9ACTN</name>
<evidence type="ECO:0000259" key="7">
    <source>
        <dbReference type="Pfam" id="PF04542"/>
    </source>
</evidence>
<comment type="similarity">
    <text evidence="1">Belongs to the sigma-70 factor family. ECF subfamily.</text>
</comment>
<gene>
    <name evidence="9" type="ORF">P2L57_26400</name>
</gene>
<sequence>MDGMNPSPAEATAAAEAADASPPTDESSTPPSAVVEPAMAFERERPRLFGVAYRMLGSAAEAEDVVQDAYLRWQGANRQPIAAPGAWLVKTVVNLCLNVLDSARMRRERYIGPWLPEPVLTADGTLGPLESAERRESVSLALLVVLERLTPAERAVFVLREAFDYGHAQIADVLELTEDNSRQLLRRARSRVGEPQARFEASWEQRRRMVEEFLRAAGEGDLAGLEELLAQDVVSWSDGGGQVSAARRPVLGPSKVARLYAGMVMKSPPGLALAIAEVNGEPAIVARLGSRALGVLVPEFSHQGIVGLRNALNPRKLEFFDRQWARRTAP</sequence>
<dbReference type="Gene3D" id="1.10.10.10">
    <property type="entry name" value="Winged helix-like DNA-binding domain superfamily/Winged helix DNA-binding domain"/>
    <property type="match status" value="1"/>
</dbReference>
<protein>
    <submittedName>
        <fullName evidence="9">RNA polymerase sigma-70 factor</fullName>
    </submittedName>
</protein>
<dbReference type="InterPro" id="IPR013249">
    <property type="entry name" value="RNA_pol_sigma70_r4_t2"/>
</dbReference>
<dbReference type="NCBIfam" id="TIGR02957">
    <property type="entry name" value="SigX4"/>
    <property type="match status" value="1"/>
</dbReference>
<evidence type="ECO:0000313" key="9">
    <source>
        <dbReference type="EMBL" id="MDF2259115.1"/>
    </source>
</evidence>
<dbReference type="InterPro" id="IPR013325">
    <property type="entry name" value="RNA_pol_sigma_r2"/>
</dbReference>
<dbReference type="NCBIfam" id="TIGR02937">
    <property type="entry name" value="sigma70-ECF"/>
    <property type="match status" value="1"/>
</dbReference>
<feature type="compositionally biased region" description="Low complexity" evidence="6">
    <location>
        <begin position="1"/>
        <end position="33"/>
    </location>
</feature>
<feature type="region of interest" description="Disordered" evidence="6">
    <location>
        <begin position="1"/>
        <end position="39"/>
    </location>
</feature>
<evidence type="ECO:0000256" key="6">
    <source>
        <dbReference type="SAM" id="MobiDB-lite"/>
    </source>
</evidence>
<accession>A0ABT5Z5M4</accession>
<dbReference type="PANTHER" id="PTHR30173:SF36">
    <property type="entry name" value="ECF RNA POLYMERASE SIGMA FACTOR SIGJ"/>
    <property type="match status" value="1"/>
</dbReference>
<dbReference type="InterPro" id="IPR032710">
    <property type="entry name" value="NTF2-like_dom_sf"/>
</dbReference>
<evidence type="ECO:0000256" key="2">
    <source>
        <dbReference type="ARBA" id="ARBA00011344"/>
    </source>
</evidence>
<dbReference type="SUPFAM" id="SSF54427">
    <property type="entry name" value="NTF2-like"/>
    <property type="match status" value="1"/>
</dbReference>
<dbReference type="RefSeq" id="WP_275818580.1">
    <property type="nucleotide sequence ID" value="NZ_BAAANM010000010.1"/>
</dbReference>
<comment type="subunit">
    <text evidence="2">Interacts transiently with the RNA polymerase catalytic core formed by RpoA, RpoB, RpoC and RpoZ (2 alpha, 1 beta, 1 beta' and 1 omega subunit) to form the RNA polymerase holoenzyme that can initiate transcription.</text>
</comment>
<reference evidence="9 10" key="1">
    <citation type="submission" date="2023-03" db="EMBL/GenBank/DDBJ databases">
        <title>Draft genome sequence of type strain Streptomyces ferralitis JCM 14344.</title>
        <authorList>
            <person name="Klaysubun C."/>
            <person name="Duangmal K."/>
        </authorList>
    </citation>
    <scope>NUCLEOTIDE SEQUENCE [LARGE SCALE GENOMIC DNA]</scope>
    <source>
        <strain evidence="9 10">JCM 14344</strain>
    </source>
</reference>
<comment type="caution">
    <text evidence="9">The sequence shown here is derived from an EMBL/GenBank/DDBJ whole genome shotgun (WGS) entry which is preliminary data.</text>
</comment>
<feature type="domain" description="RNA polymerase sigma factor 70 region 4 type 2" evidence="8">
    <location>
        <begin position="140"/>
        <end position="191"/>
    </location>
</feature>
<evidence type="ECO:0000256" key="5">
    <source>
        <dbReference type="ARBA" id="ARBA00023163"/>
    </source>
</evidence>
<dbReference type="PANTHER" id="PTHR30173">
    <property type="entry name" value="SIGMA 19 FACTOR"/>
    <property type="match status" value="1"/>
</dbReference>
<keyword evidence="10" id="KW-1185">Reference proteome</keyword>
<keyword evidence="4" id="KW-0731">Sigma factor</keyword>
<evidence type="ECO:0000313" key="10">
    <source>
        <dbReference type="Proteomes" id="UP001220022"/>
    </source>
</evidence>
<dbReference type="SUPFAM" id="SSF88946">
    <property type="entry name" value="Sigma2 domain of RNA polymerase sigma factors"/>
    <property type="match status" value="1"/>
</dbReference>
<dbReference type="Pfam" id="PF04542">
    <property type="entry name" value="Sigma70_r2"/>
    <property type="match status" value="1"/>
</dbReference>
<dbReference type="Proteomes" id="UP001220022">
    <property type="component" value="Unassembled WGS sequence"/>
</dbReference>